<accession>A0A9P6L9G8</accession>
<evidence type="ECO:0000256" key="1">
    <source>
        <dbReference type="SAM" id="MobiDB-lite"/>
    </source>
</evidence>
<sequence>MSYGYSSAYPRVPNSTPQIPASLRPPIHNPYDKFTQPQFDEWIGGITNALRRALGQEEEEALIPHSTESREEDTRPISDTDEDIVEDSFAEWRTMRAKEKGKMRATEDEQDSEYGGSQKSHEDSGVQDHTVGNTPDDAIELLSDDEGEELDGQGDCDDEDHGGRLVGSFSPVESDQEVVHPYVGGSKHTPSSKPYGDFAHTTGQQAIEISDGETENQDDDSFEAENELFGWGPDEEGECQQPPDVHDPWELPRTYAEDLHTGGPIRKPNRSKFSPSHLIPPTEETDYLDDIDPQLRPSSPISQPAVHNLAAIVQGPTTPSIMPFTEGQVSNNDKESSLYDEDVLELDTPPTAALREETDFVSFTALNQPSDVGSERGEPEVLYISDNDGGEVSGDDREAEEDDFDDEGPIPLGTSDLEIPAEGGLEEGEEEFDELEDDDEPVAEITTNLPYGYYGLDASSVTGSAGLDDETRTVGPPSDVIKGDQTEPPDADISRKSASLVDPHGLVPLPAAANFIDIDHRLQLEVAVVTDAAVGIEDPDSPDGDAVIDNTVLADGPVLTANEVEEVLKDAFAGTDHLVPTQDAQEGTTPTPHTPPFIEGQVTRAFPKPDPKDTTAEASSGTGLYLNESGVKDDENPINSSPPTVEGLPSNGQEEQTDSLPFIMPLIANPNVRDPMSAPWSPVQSGPPTPIASLAYPPAVTKFKRDNQLAVVAHSSSGLFTPLEGSGPSSPSCSDTPTPEEPPCEEVQPEGDSEGQHQEEQATPVLASATSDLPDNQDVKREAISTNPPEDGNWGEIQRFPKLSAEAMDNSTTLTTTRVFFQLVESNDNGEALRVRREVDSDDDARFGDAVIGADSLEGEQCRRVRGSEDHKLSVYSTEDTTKNLLEVAEADETFRLMGTNTTVAPDTVTDGNDVSSISSSSPDEEKTPRSKVSEIPAPVAEDSLAAEPIHPKAQPLLPPLNRTREDSDILAEAPQDSRKRKRSVSIPIQPDPSKRECLANSEFSGVATTSPSGGYEEAGNEPIDKESRNREEKDDSDDESFTSSLVALRNPDLSDQDDSRASSIVSEQPLLPQGRTPVPEDAPLFHGHGKFKAALQAQKHRQTSENRFQEPEQEKEGANERGQEKERPVAAKAGFRKPSGDGPRDIKQAKKPPSLVVPAAPTHPSLPSTSTSQSPMTPASAFPPSSPTIITTEVATPPHQEQAAQEPAKPDRGLTKKPSVKAVKRTTSRKRTFFEPKSTRSQCRYRKISLPLEEDGPRVTFCVPQCSLNDKKLMEQEDITDDGLATMRDFERLWDHVEEQNLSSYLIGVIRQLVGLDLLRENEVYYLPTDEEIEGMERRKERRRNRKSLGGAANVESSSVAGRSGSVSVVVPVSQTSSSQMEKGKPGPPPSFAESVSTTSTRSRVDRGDLAQSISGEEMTTGERSGRTKRRRTGRKREGSSLRNTPSIRGGSPAPSTAGSPAPSQPVTEPTPTRRSRRVLKKGVSADAKAYKPSLSSGESSEGELQNAKTRRKSARGGTKGLKRRRTDGTGDASVPSAAGGVGDHDAPPSPQTTRSKRAKIDEK</sequence>
<comment type="caution">
    <text evidence="2">The sequence shown here is derived from an EMBL/GenBank/DDBJ whole genome shotgun (WGS) entry which is preliminary data.</text>
</comment>
<feature type="compositionally biased region" description="Low complexity" evidence="1">
    <location>
        <begin position="1356"/>
        <end position="1380"/>
    </location>
</feature>
<feature type="region of interest" description="Disordered" evidence="1">
    <location>
        <begin position="227"/>
        <end position="302"/>
    </location>
</feature>
<organism evidence="2 3">
    <name type="scientific">Thelephora terrestris</name>
    <dbReference type="NCBI Taxonomy" id="56493"/>
    <lineage>
        <taxon>Eukaryota</taxon>
        <taxon>Fungi</taxon>
        <taxon>Dikarya</taxon>
        <taxon>Basidiomycota</taxon>
        <taxon>Agaricomycotina</taxon>
        <taxon>Agaricomycetes</taxon>
        <taxon>Thelephorales</taxon>
        <taxon>Thelephoraceae</taxon>
        <taxon>Thelephora</taxon>
    </lineage>
</organism>
<feature type="compositionally biased region" description="Acidic residues" evidence="1">
    <location>
        <begin position="424"/>
        <end position="439"/>
    </location>
</feature>
<reference evidence="2" key="1">
    <citation type="journal article" date="2020" name="Nat. Commun.">
        <title>Large-scale genome sequencing of mycorrhizal fungi provides insights into the early evolution of symbiotic traits.</title>
        <authorList>
            <person name="Miyauchi S."/>
            <person name="Kiss E."/>
            <person name="Kuo A."/>
            <person name="Drula E."/>
            <person name="Kohler A."/>
            <person name="Sanchez-Garcia M."/>
            <person name="Morin E."/>
            <person name="Andreopoulos B."/>
            <person name="Barry K.W."/>
            <person name="Bonito G."/>
            <person name="Buee M."/>
            <person name="Carver A."/>
            <person name="Chen C."/>
            <person name="Cichocki N."/>
            <person name="Clum A."/>
            <person name="Culley D."/>
            <person name="Crous P.W."/>
            <person name="Fauchery L."/>
            <person name="Girlanda M."/>
            <person name="Hayes R.D."/>
            <person name="Keri Z."/>
            <person name="LaButti K."/>
            <person name="Lipzen A."/>
            <person name="Lombard V."/>
            <person name="Magnuson J."/>
            <person name="Maillard F."/>
            <person name="Murat C."/>
            <person name="Nolan M."/>
            <person name="Ohm R.A."/>
            <person name="Pangilinan J."/>
            <person name="Pereira M.F."/>
            <person name="Perotto S."/>
            <person name="Peter M."/>
            <person name="Pfister S."/>
            <person name="Riley R."/>
            <person name="Sitrit Y."/>
            <person name="Stielow J.B."/>
            <person name="Szollosi G."/>
            <person name="Zifcakova L."/>
            <person name="Stursova M."/>
            <person name="Spatafora J.W."/>
            <person name="Tedersoo L."/>
            <person name="Vaario L.M."/>
            <person name="Yamada A."/>
            <person name="Yan M."/>
            <person name="Wang P."/>
            <person name="Xu J."/>
            <person name="Bruns T."/>
            <person name="Baldrian P."/>
            <person name="Vilgalys R."/>
            <person name="Dunand C."/>
            <person name="Henrissat B."/>
            <person name="Grigoriev I.V."/>
            <person name="Hibbett D."/>
            <person name="Nagy L.G."/>
            <person name="Martin F.M."/>
        </authorList>
    </citation>
    <scope>NUCLEOTIDE SEQUENCE</scope>
    <source>
        <strain evidence="2">UH-Tt-Lm1</strain>
    </source>
</reference>
<feature type="compositionally biased region" description="Basic and acidic residues" evidence="1">
    <location>
        <begin position="1139"/>
        <end position="1149"/>
    </location>
</feature>
<feature type="compositionally biased region" description="Acidic residues" evidence="1">
    <location>
        <begin position="79"/>
        <end position="89"/>
    </location>
</feature>
<reference evidence="2" key="2">
    <citation type="submission" date="2020-11" db="EMBL/GenBank/DDBJ databases">
        <authorList>
            <consortium name="DOE Joint Genome Institute"/>
            <person name="Kuo A."/>
            <person name="Miyauchi S."/>
            <person name="Kiss E."/>
            <person name="Drula E."/>
            <person name="Kohler A."/>
            <person name="Sanchez-Garcia M."/>
            <person name="Andreopoulos B."/>
            <person name="Barry K.W."/>
            <person name="Bonito G."/>
            <person name="Buee M."/>
            <person name="Carver A."/>
            <person name="Chen C."/>
            <person name="Cichocki N."/>
            <person name="Clum A."/>
            <person name="Culley D."/>
            <person name="Crous P.W."/>
            <person name="Fauchery L."/>
            <person name="Girlanda M."/>
            <person name="Hayes R."/>
            <person name="Keri Z."/>
            <person name="Labutti K."/>
            <person name="Lipzen A."/>
            <person name="Lombard V."/>
            <person name="Magnuson J."/>
            <person name="Maillard F."/>
            <person name="Morin E."/>
            <person name="Murat C."/>
            <person name="Nolan M."/>
            <person name="Ohm R."/>
            <person name="Pangilinan J."/>
            <person name="Pereira M."/>
            <person name="Perotto S."/>
            <person name="Peter M."/>
            <person name="Riley R."/>
            <person name="Sitrit Y."/>
            <person name="Stielow B."/>
            <person name="Szollosi G."/>
            <person name="Zifcakova L."/>
            <person name="Stursova M."/>
            <person name="Spatafora J.W."/>
            <person name="Tedersoo L."/>
            <person name="Vaario L.-M."/>
            <person name="Yamada A."/>
            <person name="Yan M."/>
            <person name="Wang P."/>
            <person name="Xu J."/>
            <person name="Bruns T."/>
            <person name="Baldrian P."/>
            <person name="Vilgalys R."/>
            <person name="Henrissat B."/>
            <person name="Grigoriev I.V."/>
            <person name="Hibbett D."/>
            <person name="Nagy L.G."/>
            <person name="Martin F.M."/>
        </authorList>
    </citation>
    <scope>NUCLEOTIDE SEQUENCE</scope>
    <source>
        <strain evidence="2">UH-Tt-Lm1</strain>
    </source>
</reference>
<feature type="compositionally biased region" description="Basic residues" evidence="1">
    <location>
        <begin position="1510"/>
        <end position="1527"/>
    </location>
</feature>
<feature type="compositionally biased region" description="Basic and acidic residues" evidence="1">
    <location>
        <begin position="244"/>
        <end position="260"/>
    </location>
</feature>
<feature type="compositionally biased region" description="Basic and acidic residues" evidence="1">
    <location>
        <begin position="67"/>
        <end position="78"/>
    </location>
</feature>
<feature type="region of interest" description="Disordered" evidence="1">
    <location>
        <begin position="1337"/>
        <end position="1565"/>
    </location>
</feature>
<keyword evidence="3" id="KW-1185">Reference proteome</keyword>
<feature type="compositionally biased region" description="Low complexity" evidence="1">
    <location>
        <begin position="1159"/>
        <end position="1193"/>
    </location>
</feature>
<dbReference type="EMBL" id="WIUZ02000004">
    <property type="protein sequence ID" value="KAF9788478.1"/>
    <property type="molecule type" value="Genomic_DNA"/>
</dbReference>
<feature type="region of interest" description="Disordered" evidence="1">
    <location>
        <begin position="899"/>
        <end position="1221"/>
    </location>
</feature>
<feature type="region of interest" description="Disordered" evidence="1">
    <location>
        <begin position="461"/>
        <end position="496"/>
    </location>
</feature>
<feature type="region of interest" description="Disordered" evidence="1">
    <location>
        <begin position="1"/>
        <end position="35"/>
    </location>
</feature>
<feature type="compositionally biased region" description="Acidic residues" evidence="1">
    <location>
        <begin position="137"/>
        <end position="160"/>
    </location>
</feature>
<feature type="region of interest" description="Disordered" evidence="1">
    <location>
        <begin position="367"/>
        <end position="439"/>
    </location>
</feature>
<feature type="compositionally biased region" description="Polar residues" evidence="1">
    <location>
        <begin position="582"/>
        <end position="591"/>
    </location>
</feature>
<feature type="compositionally biased region" description="Low complexity" evidence="1">
    <location>
        <begin position="724"/>
        <end position="737"/>
    </location>
</feature>
<feature type="compositionally biased region" description="Basic and acidic residues" evidence="1">
    <location>
        <begin position="924"/>
        <end position="933"/>
    </location>
</feature>
<feature type="compositionally biased region" description="Polar residues" evidence="1">
    <location>
        <begin position="1002"/>
        <end position="1013"/>
    </location>
</feature>
<feature type="compositionally biased region" description="Low complexity" evidence="1">
    <location>
        <begin position="1495"/>
        <end position="1506"/>
    </location>
</feature>
<name>A0A9P6L9G8_9AGAM</name>
<feature type="region of interest" description="Disordered" evidence="1">
    <location>
        <begin position="55"/>
        <end position="176"/>
    </location>
</feature>
<evidence type="ECO:0000313" key="3">
    <source>
        <dbReference type="Proteomes" id="UP000736335"/>
    </source>
</evidence>
<feature type="compositionally biased region" description="Basic and acidic residues" evidence="1">
    <location>
        <begin position="93"/>
        <end position="107"/>
    </location>
</feature>
<dbReference type="OrthoDB" id="2804229at2759"/>
<feature type="region of interest" description="Disordered" evidence="1">
    <location>
        <begin position="580"/>
        <end position="656"/>
    </location>
</feature>
<feature type="region of interest" description="Disordered" evidence="1">
    <location>
        <begin position="719"/>
        <end position="761"/>
    </location>
</feature>
<dbReference type="Proteomes" id="UP000736335">
    <property type="component" value="Unassembled WGS sequence"/>
</dbReference>
<proteinExistence type="predicted"/>
<protein>
    <submittedName>
        <fullName evidence="2">Uncharacterized protein</fullName>
    </submittedName>
</protein>
<feature type="compositionally biased region" description="Polar residues" evidence="1">
    <location>
        <begin position="899"/>
        <end position="915"/>
    </location>
</feature>
<feature type="compositionally biased region" description="Acidic residues" evidence="1">
    <location>
        <begin position="283"/>
        <end position="292"/>
    </location>
</feature>
<feature type="compositionally biased region" description="Basic and acidic residues" evidence="1">
    <location>
        <begin position="1103"/>
        <end position="1130"/>
    </location>
</feature>
<feature type="compositionally biased region" description="Basic and acidic residues" evidence="1">
    <location>
        <begin position="1023"/>
        <end position="1034"/>
    </location>
</feature>
<feature type="compositionally biased region" description="Low complexity" evidence="1">
    <location>
        <begin position="1451"/>
        <end position="1463"/>
    </location>
</feature>
<gene>
    <name evidence="2" type="ORF">BJ322DRAFT_1209502</name>
</gene>
<feature type="compositionally biased region" description="Acidic residues" evidence="1">
    <location>
        <begin position="742"/>
        <end position="753"/>
    </location>
</feature>
<evidence type="ECO:0000313" key="2">
    <source>
        <dbReference type="EMBL" id="KAF9788478.1"/>
    </source>
</evidence>
<feature type="compositionally biased region" description="Acidic residues" evidence="1">
    <location>
        <begin position="397"/>
        <end position="408"/>
    </location>
</feature>